<reference evidence="6" key="1">
    <citation type="submission" date="2022-11" db="UniProtKB">
        <authorList>
            <consortium name="WormBaseParasite"/>
        </authorList>
    </citation>
    <scope>IDENTIFICATION</scope>
</reference>
<dbReference type="Gene3D" id="3.30.710.10">
    <property type="entry name" value="Potassium Channel Kv1.1, Chain A"/>
    <property type="match status" value="1"/>
</dbReference>
<proteinExistence type="predicted"/>
<feature type="compositionally biased region" description="Basic and acidic residues" evidence="2">
    <location>
        <begin position="28"/>
        <end position="43"/>
    </location>
</feature>
<dbReference type="InterPro" id="IPR011333">
    <property type="entry name" value="SKP1/BTB/POZ_sf"/>
</dbReference>
<sequence>MSPSNKTCTQKTGSTHSRGSPKISSSRIRSEKGSGKNKDSENRLKRLETNVKSFSRKLGAIESSIQKIAEKITENVVITHKSATLGRLRAKFNMNYVNESFIRSKDISVAGAKCDVPDFAQFLSSTTLKSDCTLVVEGYRIPISKALLATYSVYFDTLFYGRFAESNKDEVELKEVSAAEFIPLLEAIYPSNNPEAVIGANMECLLRMANRYMVDNVTQRCAYYLIKHPGDVVEKLVFAQQYNLTGLMVCFQVINQREHERGDLTTQPLEGADRTPTCRYEVLSGGINGQPVRFANIGDQLIHKWTCDSEGMGMLVHSCFVRDGVGSEFALLDDRGCVTDISLLQPLTYTASLNSSYTPISAFKFADQMIVYFSCQITLCNKRDNGCEGITNNNLILWLSTPVNELAVGPEGSYSNLAASSMYFGHSWFFEA</sequence>
<dbReference type="Pfam" id="PF00651">
    <property type="entry name" value="BTB"/>
    <property type="match status" value="1"/>
</dbReference>
<keyword evidence="1" id="KW-0732">Signal</keyword>
<dbReference type="CDD" id="cd18186">
    <property type="entry name" value="BTB_POZ_ZBTB_KLHL-like"/>
    <property type="match status" value="1"/>
</dbReference>
<evidence type="ECO:0000313" key="6">
    <source>
        <dbReference type="WBParaSite" id="jg12048"/>
    </source>
</evidence>
<feature type="domain" description="ZP" evidence="4">
    <location>
        <begin position="1"/>
        <end position="394"/>
    </location>
</feature>
<dbReference type="PANTHER" id="PTHR22907:SF58">
    <property type="entry name" value="ZP DOMAIN-CONTAINING PROTEIN"/>
    <property type="match status" value="1"/>
</dbReference>
<dbReference type="SMART" id="SM00225">
    <property type="entry name" value="BTB"/>
    <property type="match status" value="1"/>
</dbReference>
<dbReference type="SUPFAM" id="SSF54695">
    <property type="entry name" value="POZ domain"/>
    <property type="match status" value="1"/>
</dbReference>
<protein>
    <submittedName>
        <fullName evidence="6">BTB domain-containing protein</fullName>
    </submittedName>
</protein>
<dbReference type="PROSITE" id="PS51034">
    <property type="entry name" value="ZP_2"/>
    <property type="match status" value="1"/>
</dbReference>
<feature type="region of interest" description="Disordered" evidence="2">
    <location>
        <begin position="1"/>
        <end position="43"/>
    </location>
</feature>
<evidence type="ECO:0000259" key="3">
    <source>
        <dbReference type="PROSITE" id="PS50097"/>
    </source>
</evidence>
<dbReference type="WBParaSite" id="jg12048">
    <property type="protein sequence ID" value="jg12048"/>
    <property type="gene ID" value="jg12048"/>
</dbReference>
<dbReference type="AlphaFoldDB" id="A0A915CTR7"/>
<dbReference type="PANTHER" id="PTHR22907">
    <property type="entry name" value="GH04558P"/>
    <property type="match status" value="1"/>
</dbReference>
<evidence type="ECO:0000256" key="1">
    <source>
        <dbReference type="ARBA" id="ARBA00022729"/>
    </source>
</evidence>
<evidence type="ECO:0000259" key="4">
    <source>
        <dbReference type="PROSITE" id="PS51034"/>
    </source>
</evidence>
<dbReference type="InterPro" id="IPR051962">
    <property type="entry name" value="Cuticlin"/>
</dbReference>
<keyword evidence="5" id="KW-1185">Reference proteome</keyword>
<dbReference type="Proteomes" id="UP000887574">
    <property type="component" value="Unplaced"/>
</dbReference>
<accession>A0A915CTR7</accession>
<evidence type="ECO:0000256" key="2">
    <source>
        <dbReference type="SAM" id="MobiDB-lite"/>
    </source>
</evidence>
<organism evidence="5 6">
    <name type="scientific">Ditylenchus dipsaci</name>
    <dbReference type="NCBI Taxonomy" id="166011"/>
    <lineage>
        <taxon>Eukaryota</taxon>
        <taxon>Metazoa</taxon>
        <taxon>Ecdysozoa</taxon>
        <taxon>Nematoda</taxon>
        <taxon>Chromadorea</taxon>
        <taxon>Rhabditida</taxon>
        <taxon>Tylenchina</taxon>
        <taxon>Tylenchomorpha</taxon>
        <taxon>Sphaerularioidea</taxon>
        <taxon>Anguinidae</taxon>
        <taxon>Anguininae</taxon>
        <taxon>Ditylenchus</taxon>
    </lineage>
</organism>
<name>A0A915CTR7_9BILA</name>
<dbReference type="InterPro" id="IPR000210">
    <property type="entry name" value="BTB/POZ_dom"/>
</dbReference>
<dbReference type="Pfam" id="PF25301">
    <property type="entry name" value="CUT_C"/>
    <property type="match status" value="1"/>
</dbReference>
<dbReference type="SMART" id="SM00241">
    <property type="entry name" value="ZP"/>
    <property type="match status" value="1"/>
</dbReference>
<dbReference type="PROSITE" id="PS50097">
    <property type="entry name" value="BTB"/>
    <property type="match status" value="1"/>
</dbReference>
<evidence type="ECO:0000313" key="5">
    <source>
        <dbReference type="Proteomes" id="UP000887574"/>
    </source>
</evidence>
<feature type="domain" description="BTB" evidence="3">
    <location>
        <begin position="130"/>
        <end position="189"/>
    </location>
</feature>
<feature type="compositionally biased region" description="Polar residues" evidence="2">
    <location>
        <begin position="1"/>
        <end position="27"/>
    </location>
</feature>
<dbReference type="InterPro" id="IPR001507">
    <property type="entry name" value="ZP_dom"/>
</dbReference>
<dbReference type="InterPro" id="IPR057475">
    <property type="entry name" value="CUT_C"/>
</dbReference>